<dbReference type="Proteomes" id="UP000774326">
    <property type="component" value="Unassembled WGS sequence"/>
</dbReference>
<dbReference type="AlphaFoldDB" id="A0A9P8QCC3"/>
<sequence>MFVPLKKEEEKPLPRLDSDEDYPTLAQAYLSSNQISISSIVPNEASAPTAADSDSDSKPLLAFNVAAVQPNNHEFVKSIGLVKKEQSVPKTVRRFKKGRRISFAEFEESLLAEASDSQYDDDFLNPESDFNYTAFSDEYDMKKNKLR</sequence>
<comment type="caution">
    <text evidence="2">The sequence shown here is derived from an EMBL/GenBank/DDBJ whole genome shotgun (WGS) entry which is preliminary data.</text>
</comment>
<gene>
    <name evidence="2" type="ORF">WICPIJ_002157</name>
</gene>
<dbReference type="EMBL" id="JAEUBG010001170">
    <property type="protein sequence ID" value="KAH3686864.1"/>
    <property type="molecule type" value="Genomic_DNA"/>
</dbReference>
<reference evidence="2" key="1">
    <citation type="journal article" date="2021" name="Open Biol.">
        <title>Shared evolutionary footprints suggest mitochondrial oxidative damage underlies multiple complex I losses in fungi.</title>
        <authorList>
            <person name="Schikora-Tamarit M.A."/>
            <person name="Marcet-Houben M."/>
            <person name="Nosek J."/>
            <person name="Gabaldon T."/>
        </authorList>
    </citation>
    <scope>NUCLEOTIDE SEQUENCE</scope>
    <source>
        <strain evidence="2">CBS2887</strain>
    </source>
</reference>
<evidence type="ECO:0000256" key="1">
    <source>
        <dbReference type="SAM" id="MobiDB-lite"/>
    </source>
</evidence>
<name>A0A9P8QCC3_WICPI</name>
<keyword evidence="3" id="KW-1185">Reference proteome</keyword>
<accession>A0A9P8QCC3</accession>
<evidence type="ECO:0000313" key="3">
    <source>
        <dbReference type="Proteomes" id="UP000774326"/>
    </source>
</evidence>
<reference evidence="2" key="2">
    <citation type="submission" date="2021-01" db="EMBL/GenBank/DDBJ databases">
        <authorList>
            <person name="Schikora-Tamarit M.A."/>
        </authorList>
    </citation>
    <scope>NUCLEOTIDE SEQUENCE</scope>
    <source>
        <strain evidence="2">CBS2887</strain>
    </source>
</reference>
<feature type="region of interest" description="Disordered" evidence="1">
    <location>
        <begin position="1"/>
        <end position="20"/>
    </location>
</feature>
<organism evidence="2 3">
    <name type="scientific">Wickerhamomyces pijperi</name>
    <name type="common">Yeast</name>
    <name type="synonym">Pichia pijperi</name>
    <dbReference type="NCBI Taxonomy" id="599730"/>
    <lineage>
        <taxon>Eukaryota</taxon>
        <taxon>Fungi</taxon>
        <taxon>Dikarya</taxon>
        <taxon>Ascomycota</taxon>
        <taxon>Saccharomycotina</taxon>
        <taxon>Saccharomycetes</taxon>
        <taxon>Phaffomycetales</taxon>
        <taxon>Wickerhamomycetaceae</taxon>
        <taxon>Wickerhamomyces</taxon>
    </lineage>
</organism>
<protein>
    <submittedName>
        <fullName evidence="2">Uncharacterized protein</fullName>
    </submittedName>
</protein>
<proteinExistence type="predicted"/>
<evidence type="ECO:0000313" key="2">
    <source>
        <dbReference type="EMBL" id="KAH3686864.1"/>
    </source>
</evidence>
<feature type="compositionally biased region" description="Basic and acidic residues" evidence="1">
    <location>
        <begin position="1"/>
        <end position="17"/>
    </location>
</feature>